<feature type="compositionally biased region" description="Basic residues" evidence="1">
    <location>
        <begin position="435"/>
        <end position="448"/>
    </location>
</feature>
<reference evidence="3 4" key="1">
    <citation type="submission" date="2020-08" db="EMBL/GenBank/DDBJ databases">
        <title>Genomic Encyclopedia of Type Strains, Phase IV (KMG-IV): sequencing the most valuable type-strain genomes for metagenomic binning, comparative biology and taxonomic classification.</title>
        <authorList>
            <person name="Goeker M."/>
        </authorList>
    </citation>
    <scope>NUCLEOTIDE SEQUENCE [LARGE SCALE GENOMIC DNA]</scope>
    <source>
        <strain evidence="3 4">DSM 29007</strain>
    </source>
</reference>
<comment type="caution">
    <text evidence="3">The sequence shown here is derived from an EMBL/GenBank/DDBJ whole genome shotgun (WGS) entry which is preliminary data.</text>
</comment>
<dbReference type="PANTHER" id="PTHR48090:SF7">
    <property type="entry name" value="RFBJ PROTEIN"/>
    <property type="match status" value="1"/>
</dbReference>
<gene>
    <name evidence="3" type="ORF">HNQ61_003269</name>
</gene>
<organism evidence="3 4">
    <name type="scientific">Longimicrobium terrae</name>
    <dbReference type="NCBI Taxonomy" id="1639882"/>
    <lineage>
        <taxon>Bacteria</taxon>
        <taxon>Pseudomonadati</taxon>
        <taxon>Gemmatimonadota</taxon>
        <taxon>Longimicrobiia</taxon>
        <taxon>Longimicrobiales</taxon>
        <taxon>Longimicrobiaceae</taxon>
        <taxon>Longimicrobium</taxon>
    </lineage>
</organism>
<dbReference type="InterPro" id="IPR001173">
    <property type="entry name" value="Glyco_trans_2-like"/>
</dbReference>
<keyword evidence="4" id="KW-1185">Reference proteome</keyword>
<dbReference type="Gene3D" id="3.90.550.10">
    <property type="entry name" value="Spore Coat Polysaccharide Biosynthesis Protein SpsA, Chain A"/>
    <property type="match status" value="1"/>
</dbReference>
<evidence type="ECO:0000313" key="3">
    <source>
        <dbReference type="EMBL" id="MBB6071641.1"/>
    </source>
</evidence>
<evidence type="ECO:0000256" key="1">
    <source>
        <dbReference type="SAM" id="MobiDB-lite"/>
    </source>
</evidence>
<dbReference type="Proteomes" id="UP000582837">
    <property type="component" value="Unassembled WGS sequence"/>
</dbReference>
<dbReference type="SUPFAM" id="SSF53448">
    <property type="entry name" value="Nucleotide-diphospho-sugar transferases"/>
    <property type="match status" value="1"/>
</dbReference>
<evidence type="ECO:0000313" key="4">
    <source>
        <dbReference type="Proteomes" id="UP000582837"/>
    </source>
</evidence>
<protein>
    <recommendedName>
        <fullName evidence="2">Glycosyltransferase 2-like domain-containing protein</fullName>
    </recommendedName>
</protein>
<dbReference type="RefSeq" id="WP_170034871.1">
    <property type="nucleotide sequence ID" value="NZ_JABDTL010000001.1"/>
</dbReference>
<feature type="compositionally biased region" description="Basic and acidic residues" evidence="1">
    <location>
        <begin position="275"/>
        <end position="285"/>
    </location>
</feature>
<feature type="compositionally biased region" description="Basic and acidic residues" evidence="1">
    <location>
        <begin position="248"/>
        <end position="261"/>
    </location>
</feature>
<dbReference type="CDD" id="cd04179">
    <property type="entry name" value="DPM_DPG-synthase_like"/>
    <property type="match status" value="1"/>
</dbReference>
<evidence type="ECO:0000259" key="2">
    <source>
        <dbReference type="Pfam" id="PF00535"/>
    </source>
</evidence>
<dbReference type="Pfam" id="PF00535">
    <property type="entry name" value="Glycos_transf_2"/>
    <property type="match status" value="1"/>
</dbReference>
<dbReference type="InterPro" id="IPR029044">
    <property type="entry name" value="Nucleotide-diphossugar_trans"/>
</dbReference>
<feature type="region of interest" description="Disordered" evidence="1">
    <location>
        <begin position="243"/>
        <end position="469"/>
    </location>
</feature>
<dbReference type="EMBL" id="JACHIA010000009">
    <property type="protein sequence ID" value="MBB6071641.1"/>
    <property type="molecule type" value="Genomic_DNA"/>
</dbReference>
<dbReference type="PANTHER" id="PTHR48090">
    <property type="entry name" value="UNDECAPRENYL-PHOSPHATE 4-DEOXY-4-FORMAMIDO-L-ARABINOSE TRANSFERASE-RELATED"/>
    <property type="match status" value="1"/>
</dbReference>
<feature type="compositionally biased region" description="Basic residues" evidence="1">
    <location>
        <begin position="358"/>
        <end position="370"/>
    </location>
</feature>
<sequence length="469" mass="50689">MIYICIPALNEAQTVGVLLWRIRQVMAEFGRDYHLLVVDDGSTDDTAEVLAPYARVLPLTVVRHERNRGYAAAVETLAREAVARSTHPKRDSAVFLQADFTEPPEEIPALVRRIEGGADVVGSAVSTVEGEVTRGMRWSRAGLPWLLKRSAVPREITDPFSGFRAYRLQVLKRALADVEGKPLLSRAGWAANAELLVRVAPHVRRAEQAEVGLRYTRRDRESRFRPWDAVREAWALARLAPGRSRAVRPAEERDTLAEREVPAATPDRMSAADLRAARDARDARPRTRAASPPPSTEAAAPEARPPREPRPRREKPPRPEPAVDAVAVDEDAIAAPVAEIEEMDAAPAVDGAEDAPRKAKRKPRRRKSARARAAAAEGSPGEMDASGADPSSADESGVDRSEEGGPRAEGGEGVAMDSAAALNDGSAPEEGAAPARRRPRRPRRRKPAASREGGDAAEGAPAPVPESEG</sequence>
<dbReference type="AlphaFoldDB" id="A0A841H0P1"/>
<feature type="compositionally biased region" description="Basic and acidic residues" evidence="1">
    <location>
        <begin position="397"/>
        <end position="410"/>
    </location>
</feature>
<name>A0A841H0P1_9BACT</name>
<accession>A0A841H0P1</accession>
<proteinExistence type="predicted"/>
<feature type="compositionally biased region" description="Basic and acidic residues" evidence="1">
    <location>
        <begin position="304"/>
        <end position="318"/>
    </location>
</feature>
<dbReference type="InterPro" id="IPR050256">
    <property type="entry name" value="Glycosyltransferase_2"/>
</dbReference>
<feature type="domain" description="Glycosyltransferase 2-like" evidence="2">
    <location>
        <begin position="4"/>
        <end position="173"/>
    </location>
</feature>